<name>A0A5B7J3U1_PORTR</name>
<feature type="region of interest" description="Disordered" evidence="1">
    <location>
        <begin position="44"/>
        <end position="107"/>
    </location>
</feature>
<organism evidence="2 3">
    <name type="scientific">Portunus trituberculatus</name>
    <name type="common">Swimming crab</name>
    <name type="synonym">Neptunus trituberculatus</name>
    <dbReference type="NCBI Taxonomy" id="210409"/>
    <lineage>
        <taxon>Eukaryota</taxon>
        <taxon>Metazoa</taxon>
        <taxon>Ecdysozoa</taxon>
        <taxon>Arthropoda</taxon>
        <taxon>Crustacea</taxon>
        <taxon>Multicrustacea</taxon>
        <taxon>Malacostraca</taxon>
        <taxon>Eumalacostraca</taxon>
        <taxon>Eucarida</taxon>
        <taxon>Decapoda</taxon>
        <taxon>Pleocyemata</taxon>
        <taxon>Brachyura</taxon>
        <taxon>Eubrachyura</taxon>
        <taxon>Portunoidea</taxon>
        <taxon>Portunidae</taxon>
        <taxon>Portuninae</taxon>
        <taxon>Portunus</taxon>
    </lineage>
</organism>
<feature type="compositionally biased region" description="Polar residues" evidence="1">
    <location>
        <begin position="54"/>
        <end position="70"/>
    </location>
</feature>
<proteinExistence type="predicted"/>
<keyword evidence="3" id="KW-1185">Reference proteome</keyword>
<dbReference type="Proteomes" id="UP000324222">
    <property type="component" value="Unassembled WGS sequence"/>
</dbReference>
<sequence>MAEYNNYNLQEDEVVVNTPLHSGGCILYGSELALGDDTTSTSFAFFPHPGSHPHISQTSMGRKKSASNTFKDGRLKQYAQPPNPDDPLKEKKRKKSMQSHNHREGTKLEFEVLQRTEMGLKSEIGTLEEERIRLMQNVQNLEMQQNWQYQACSNMFPTH</sequence>
<dbReference type="AlphaFoldDB" id="A0A5B7J3U1"/>
<dbReference type="EMBL" id="VSRR010073638">
    <property type="protein sequence ID" value="MPC87154.1"/>
    <property type="molecule type" value="Genomic_DNA"/>
</dbReference>
<accession>A0A5B7J3U1</accession>
<protein>
    <submittedName>
        <fullName evidence="2">Uncharacterized protein</fullName>
    </submittedName>
</protein>
<evidence type="ECO:0000313" key="3">
    <source>
        <dbReference type="Proteomes" id="UP000324222"/>
    </source>
</evidence>
<reference evidence="2 3" key="1">
    <citation type="submission" date="2019-05" db="EMBL/GenBank/DDBJ databases">
        <title>Another draft genome of Portunus trituberculatus and its Hox gene families provides insights of decapod evolution.</title>
        <authorList>
            <person name="Jeong J.-H."/>
            <person name="Song I."/>
            <person name="Kim S."/>
            <person name="Choi T."/>
            <person name="Kim D."/>
            <person name="Ryu S."/>
            <person name="Kim W."/>
        </authorList>
    </citation>
    <scope>NUCLEOTIDE SEQUENCE [LARGE SCALE GENOMIC DNA]</scope>
    <source>
        <tissue evidence="2">Muscle</tissue>
    </source>
</reference>
<gene>
    <name evidence="2" type="ORF">E2C01_082006</name>
</gene>
<evidence type="ECO:0000256" key="1">
    <source>
        <dbReference type="SAM" id="MobiDB-lite"/>
    </source>
</evidence>
<evidence type="ECO:0000313" key="2">
    <source>
        <dbReference type="EMBL" id="MPC87154.1"/>
    </source>
</evidence>
<comment type="caution">
    <text evidence="2">The sequence shown here is derived from an EMBL/GenBank/DDBJ whole genome shotgun (WGS) entry which is preliminary data.</text>
</comment>